<gene>
    <name evidence="2" type="ORF">BC936DRAFT_137911</name>
</gene>
<dbReference type="SUPFAM" id="SSF52540">
    <property type="entry name" value="P-loop containing nucleoside triphosphate hydrolases"/>
    <property type="match status" value="1"/>
</dbReference>
<dbReference type="AlphaFoldDB" id="A0A433DIN9"/>
<protein>
    <submittedName>
        <fullName evidence="2">Uncharacterized protein</fullName>
    </submittedName>
</protein>
<keyword evidence="3" id="KW-1185">Reference proteome</keyword>
<sequence length="572" mass="64805">MEGKSSSKRKSIGESSRPEKRRSKIVKTSGPVRPDEHFIVPFEKLDSYVNLVEAIENGQCPLFVGHFQSGKTSTLKYLCETNNNWFYISASILGEQRDAFLSSLCKALSLSLQCKDFGDLNSMLGISYEEPVVLMLDELDAYLLRPNITEGMDALKELVKCVSDGGMSMIQSVVCAGTFSFSQLTENRLRDTQVQDTKFMPSPWNSSCVIEASDFTKENHRQFFHAIEIGKGLEFDVDVVDDIFSRTGGYAGFEGLFAAKCTEWTVNVEGEKLRLDTYTPRITDFIRSYTGEKFTALAHVKRYLDDADRGGNTVVVAAKKLLQKFLYSGSLSRRSLASEDHEALAYLRGIGIIKQSRKNDDQLEFCSNLLFDMLTDFYYPIGERGGVQQFAEIENSEQFTKRVFSTFPHIHRTIYDNIASNAHSIGEAMMQGELYRLLHHALPSYPKYKIFRETKTVDDSEVRCDIWVLDHDEYGLEIKVNLTTKSEIWKAAKQALKYGKDRPGIGGLYLFNFVPFDSHSSNTTLPFYEKKNPHSKIPFEVIHILYSVTNKNATIQRSNKTNVIVDFAVDGE</sequence>
<dbReference type="Gene3D" id="3.40.50.300">
    <property type="entry name" value="P-loop containing nucleotide triphosphate hydrolases"/>
    <property type="match status" value="1"/>
</dbReference>
<comment type="caution">
    <text evidence="2">The sequence shown here is derived from an EMBL/GenBank/DDBJ whole genome shotgun (WGS) entry which is preliminary data.</text>
</comment>
<dbReference type="OrthoDB" id="2110003at2759"/>
<name>A0A433DIN9_9FUNG</name>
<feature type="region of interest" description="Disordered" evidence="1">
    <location>
        <begin position="1"/>
        <end position="29"/>
    </location>
</feature>
<organism evidence="2 3">
    <name type="scientific">Jimgerdemannia flammicorona</name>
    <dbReference type="NCBI Taxonomy" id="994334"/>
    <lineage>
        <taxon>Eukaryota</taxon>
        <taxon>Fungi</taxon>
        <taxon>Fungi incertae sedis</taxon>
        <taxon>Mucoromycota</taxon>
        <taxon>Mucoromycotina</taxon>
        <taxon>Endogonomycetes</taxon>
        <taxon>Endogonales</taxon>
        <taxon>Endogonaceae</taxon>
        <taxon>Jimgerdemannia</taxon>
    </lineage>
</organism>
<dbReference type="EMBL" id="RBNI01001213">
    <property type="protein sequence ID" value="RUP50724.1"/>
    <property type="molecule type" value="Genomic_DNA"/>
</dbReference>
<dbReference type="Proteomes" id="UP000268093">
    <property type="component" value="Unassembled WGS sequence"/>
</dbReference>
<feature type="compositionally biased region" description="Basic residues" evidence="1">
    <location>
        <begin position="1"/>
        <end position="10"/>
    </location>
</feature>
<dbReference type="InterPro" id="IPR027417">
    <property type="entry name" value="P-loop_NTPase"/>
</dbReference>
<evidence type="ECO:0000313" key="3">
    <source>
        <dbReference type="Proteomes" id="UP000268093"/>
    </source>
</evidence>
<reference evidence="2 3" key="1">
    <citation type="journal article" date="2018" name="New Phytol.">
        <title>Phylogenomics of Endogonaceae and evolution of mycorrhizas within Mucoromycota.</title>
        <authorList>
            <person name="Chang Y."/>
            <person name="Desiro A."/>
            <person name="Na H."/>
            <person name="Sandor L."/>
            <person name="Lipzen A."/>
            <person name="Clum A."/>
            <person name="Barry K."/>
            <person name="Grigoriev I.V."/>
            <person name="Martin F.M."/>
            <person name="Stajich J.E."/>
            <person name="Smith M.E."/>
            <person name="Bonito G."/>
            <person name="Spatafora J.W."/>
        </authorList>
    </citation>
    <scope>NUCLEOTIDE SEQUENCE [LARGE SCALE GENOMIC DNA]</scope>
    <source>
        <strain evidence="2 3">GMNB39</strain>
    </source>
</reference>
<evidence type="ECO:0000256" key="1">
    <source>
        <dbReference type="SAM" id="MobiDB-lite"/>
    </source>
</evidence>
<accession>A0A433DIN9</accession>
<evidence type="ECO:0000313" key="2">
    <source>
        <dbReference type="EMBL" id="RUP50724.1"/>
    </source>
</evidence>
<proteinExistence type="predicted"/>